<comment type="caution">
    <text evidence="2">The sequence shown here is derived from an EMBL/GenBank/DDBJ whole genome shotgun (WGS) entry which is preliminary data.</text>
</comment>
<feature type="transmembrane region" description="Helical" evidence="1">
    <location>
        <begin position="38"/>
        <end position="55"/>
    </location>
</feature>
<dbReference type="Proteomes" id="UP000237319">
    <property type="component" value="Unassembled WGS sequence"/>
</dbReference>
<keyword evidence="3" id="KW-1185">Reference proteome</keyword>
<evidence type="ECO:0000313" key="2">
    <source>
        <dbReference type="EMBL" id="POZ57464.1"/>
    </source>
</evidence>
<evidence type="ECO:0000256" key="1">
    <source>
        <dbReference type="SAM" id="Phobius"/>
    </source>
</evidence>
<keyword evidence="1" id="KW-0812">Transmembrane</keyword>
<protein>
    <submittedName>
        <fullName evidence="2">Uncharacterized protein</fullName>
    </submittedName>
</protein>
<feature type="transmembrane region" description="Helical" evidence="1">
    <location>
        <begin position="6"/>
        <end position="26"/>
    </location>
</feature>
<dbReference type="EMBL" id="PGLV01000001">
    <property type="protein sequence ID" value="POZ57464.1"/>
    <property type="molecule type" value="Genomic_DNA"/>
</dbReference>
<evidence type="ECO:0000313" key="3">
    <source>
        <dbReference type="Proteomes" id="UP000237319"/>
    </source>
</evidence>
<keyword evidence="1" id="KW-0472">Membrane</keyword>
<name>A0A2S5D316_LYSSH</name>
<keyword evidence="1" id="KW-1133">Transmembrane helix</keyword>
<gene>
    <name evidence="2" type="ORF">LYSIN_02248</name>
</gene>
<reference evidence="2 3" key="1">
    <citation type="submission" date="2017-11" db="EMBL/GenBank/DDBJ databases">
        <title>Genome sequence of Lysinibacillus sphaericus, a lignin-degrading bacteria isolated from municipal solid waste soil.</title>
        <authorList>
            <person name="Persinoti G.F."/>
            <person name="Paixao D.A."/>
            <person name="Bugg T.D."/>
            <person name="Squina F.M."/>
        </authorList>
    </citation>
    <scope>NUCLEOTIDE SEQUENCE [LARGE SCALE GENOMIC DNA]</scope>
    <source>
        <strain evidence="2 3">A1</strain>
    </source>
</reference>
<sequence length="67" mass="7998">MNYLFQFIVVLLFVLFFHYINQLLLMKKYEFKIQWKSMLILVSLSVVITILLNIGDNGDIQEIDFPI</sequence>
<proteinExistence type="predicted"/>
<dbReference type="AlphaFoldDB" id="A0A2S5D316"/>
<organism evidence="2 3">
    <name type="scientific">Lysinibacillus sphaericus</name>
    <name type="common">Bacillus sphaericus</name>
    <dbReference type="NCBI Taxonomy" id="1421"/>
    <lineage>
        <taxon>Bacteria</taxon>
        <taxon>Bacillati</taxon>
        <taxon>Bacillota</taxon>
        <taxon>Bacilli</taxon>
        <taxon>Bacillales</taxon>
        <taxon>Bacillaceae</taxon>
        <taxon>Lysinibacillus</taxon>
    </lineage>
</organism>
<accession>A0A2S5D316</accession>